<comment type="caution">
    <text evidence="1">The sequence shown here is derived from an EMBL/GenBank/DDBJ whole genome shotgun (WGS) entry which is preliminary data.</text>
</comment>
<evidence type="ECO:0008006" key="3">
    <source>
        <dbReference type="Google" id="ProtNLM"/>
    </source>
</evidence>
<protein>
    <recommendedName>
        <fullName evidence="3">Protein FAR1-RELATED SEQUENCE</fullName>
    </recommendedName>
</protein>
<sequence>MAVRGVNLPASWNYGAVERALRGADDRGDRCIFEPELGKVFESTQEAFEFYNMYSWAVGFGIRSGRSRESKGGRRTMQCKILSAHVRVCSIIGSMHGPGGYIPFSRQSMRSLYGRLAQETISNDVEKTISVFESIRSSDPGLVVKVDKDEAGRTCSVSVWQQKQAHHTSYTRDSIACLTRKDVTSIQARMANDARAPGVVGGRLDQNSAAVASSECSQEAAGREGLMSTHPDEEIVVLANADWSFISAGHLKVYGDGVARIVGGWTFFSQRNQLNTGCLRIQGGTF</sequence>
<dbReference type="PANTHER" id="PTHR47482">
    <property type="entry name" value="OS11G0632001 PROTEIN"/>
    <property type="match status" value="1"/>
</dbReference>
<gene>
    <name evidence="1" type="ORF">C2845_PM07G08780</name>
</gene>
<proteinExistence type="predicted"/>
<dbReference type="AlphaFoldDB" id="A0A3L6SL21"/>
<evidence type="ECO:0000313" key="2">
    <source>
        <dbReference type="Proteomes" id="UP000275267"/>
    </source>
</evidence>
<dbReference type="Proteomes" id="UP000275267">
    <property type="component" value="Unassembled WGS sequence"/>
</dbReference>
<dbReference type="EMBL" id="PQIB02000004">
    <property type="protein sequence ID" value="RLN22187.1"/>
    <property type="molecule type" value="Genomic_DNA"/>
</dbReference>
<evidence type="ECO:0000313" key="1">
    <source>
        <dbReference type="EMBL" id="RLN22187.1"/>
    </source>
</evidence>
<organism evidence="1 2">
    <name type="scientific">Panicum miliaceum</name>
    <name type="common">Proso millet</name>
    <name type="synonym">Broomcorn millet</name>
    <dbReference type="NCBI Taxonomy" id="4540"/>
    <lineage>
        <taxon>Eukaryota</taxon>
        <taxon>Viridiplantae</taxon>
        <taxon>Streptophyta</taxon>
        <taxon>Embryophyta</taxon>
        <taxon>Tracheophyta</taxon>
        <taxon>Spermatophyta</taxon>
        <taxon>Magnoliopsida</taxon>
        <taxon>Liliopsida</taxon>
        <taxon>Poales</taxon>
        <taxon>Poaceae</taxon>
        <taxon>PACMAD clade</taxon>
        <taxon>Panicoideae</taxon>
        <taxon>Panicodae</taxon>
        <taxon>Paniceae</taxon>
        <taxon>Panicinae</taxon>
        <taxon>Panicum</taxon>
        <taxon>Panicum sect. Panicum</taxon>
    </lineage>
</organism>
<dbReference type="PANTHER" id="PTHR47482:SF5">
    <property type="entry name" value="FAR1 DOMAIN-CONTAINING PROTEIN"/>
    <property type="match status" value="1"/>
</dbReference>
<keyword evidence="2" id="KW-1185">Reference proteome</keyword>
<accession>A0A3L6SL21</accession>
<reference evidence="2" key="1">
    <citation type="journal article" date="2019" name="Nat. Commun.">
        <title>The genome of broomcorn millet.</title>
        <authorList>
            <person name="Zou C."/>
            <person name="Miki D."/>
            <person name="Li D."/>
            <person name="Tang Q."/>
            <person name="Xiao L."/>
            <person name="Rajput S."/>
            <person name="Deng P."/>
            <person name="Jia W."/>
            <person name="Huang R."/>
            <person name="Zhang M."/>
            <person name="Sun Y."/>
            <person name="Hu J."/>
            <person name="Fu X."/>
            <person name="Schnable P.S."/>
            <person name="Li F."/>
            <person name="Zhang H."/>
            <person name="Feng B."/>
            <person name="Zhu X."/>
            <person name="Liu R."/>
            <person name="Schnable J.C."/>
            <person name="Zhu J.-K."/>
            <person name="Zhang H."/>
        </authorList>
    </citation>
    <scope>NUCLEOTIDE SEQUENCE [LARGE SCALE GENOMIC DNA]</scope>
</reference>
<name>A0A3L6SL21_PANMI</name>